<keyword evidence="19" id="KW-1267">Proteomics identification</keyword>
<dbReference type="KEGG" id="dre:570656"/>
<dbReference type="PROSITE" id="PS50214">
    <property type="entry name" value="DISINTEGRIN_2"/>
    <property type="match status" value="1"/>
</dbReference>
<gene>
    <name evidence="17 18" type="primary">adam9b</name>
    <name evidence="17" type="synonym">fe16c11</name>
    <name evidence="17" type="synonym">wu:fe16c11</name>
    <name evidence="15 17" type="ORF">zgc:174164</name>
</gene>
<dbReference type="Pfam" id="PF01421">
    <property type="entry name" value="Reprolysin"/>
    <property type="match status" value="1"/>
</dbReference>
<organism evidence="15">
    <name type="scientific">Danio rerio</name>
    <name type="common">Zebrafish</name>
    <name type="synonym">Brachydanio rerio</name>
    <dbReference type="NCBI Taxonomy" id="7955"/>
    <lineage>
        <taxon>Eukaryota</taxon>
        <taxon>Metazoa</taxon>
        <taxon>Chordata</taxon>
        <taxon>Craniata</taxon>
        <taxon>Vertebrata</taxon>
        <taxon>Euteleostomi</taxon>
        <taxon>Actinopterygii</taxon>
        <taxon>Neopterygii</taxon>
        <taxon>Teleostei</taxon>
        <taxon>Ostariophysi</taxon>
        <taxon>Cypriniformes</taxon>
        <taxon>Danionidae</taxon>
        <taxon>Danioninae</taxon>
        <taxon>Danio</taxon>
    </lineage>
</organism>
<feature type="disulfide bond" evidence="7">
    <location>
        <begin position="654"/>
        <end position="663"/>
    </location>
</feature>
<evidence type="ECO:0000256" key="6">
    <source>
        <dbReference type="PROSITE-ProRule" id="PRU00068"/>
    </source>
</evidence>
<dbReference type="Reactome" id="R-DRE-2534343">
    <property type="pathway name" value="Interaction With Cumulus Cells And The Zona Pellucida"/>
</dbReference>
<proteinExistence type="evidence at protein level"/>
<dbReference type="InterPro" id="IPR001762">
    <property type="entry name" value="Disintegrin_dom"/>
</dbReference>
<feature type="disulfide bond" evidence="6">
    <location>
        <begin position="461"/>
        <end position="481"/>
    </location>
</feature>
<keyword evidence="4 10" id="KW-0472">Membrane</keyword>
<reference evidence="17" key="4">
    <citation type="journal article" date="2015" name="Nat. Commun.">
        <title>RFX transcription factors are essential for hearing in mice.</title>
        <authorList>
            <person name="Elkon R."/>
            <person name="Milon B."/>
            <person name="Morrison L."/>
            <person name="Shah M."/>
            <person name="Vijayakumar S."/>
            <person name="Racherla M."/>
            <person name="Leitch C.C."/>
            <person name="Silipino L."/>
            <person name="Hadi S."/>
            <person name="Weiss-Gayet M."/>
            <person name="Barras E."/>
            <person name="Schmid C.D."/>
            <person name="Ait-Lounis A."/>
            <person name="Barnes A."/>
            <person name="Song Y."/>
            <person name="Eisenman D.J."/>
            <person name="Eliyahu E."/>
            <person name="Frolenkov G.I."/>
            <person name="Strome S.E."/>
            <person name="Durand B."/>
            <person name="Zaghloul N.A."/>
            <person name="Jones S.M."/>
            <person name="Reith W."/>
            <person name="Hertzano R."/>
        </authorList>
    </citation>
    <scope>NUCLEOTIDE SEQUENCE</scope>
    <source>
        <strain evidence="17">AB</strain>
    </source>
</reference>
<protein>
    <submittedName>
        <fullName evidence="17">Uncharacterized protein LOC570656 precursor</fullName>
    </submittedName>
    <submittedName>
        <fullName evidence="15">Zgc:174164 protein</fullName>
    </submittedName>
</protein>
<feature type="chain" id="PRO_5035034965" evidence="11 17">
    <location>
        <begin position="23"/>
        <end position="801"/>
    </location>
</feature>
<dbReference type="ZFIN" id="ZDB-GENE-030131-4971">
    <property type="gene designation" value="adam9b"/>
</dbReference>
<evidence type="ECO:0000313" key="16">
    <source>
        <dbReference type="Proteomes" id="UP000000437"/>
    </source>
</evidence>
<dbReference type="GO" id="GO:0046872">
    <property type="term" value="F:metal ion binding"/>
    <property type="evidence" value="ECO:0007669"/>
    <property type="project" value="UniProtKB-KW"/>
</dbReference>
<dbReference type="RefSeq" id="NP_001107911.1">
    <property type="nucleotide sequence ID" value="NM_001114439.1"/>
</dbReference>
<keyword evidence="8" id="KW-0479">Metal-binding</keyword>
<dbReference type="InterPro" id="IPR001590">
    <property type="entry name" value="Peptidase_M12B"/>
</dbReference>
<evidence type="ECO:0000256" key="9">
    <source>
        <dbReference type="SAM" id="MobiDB-lite"/>
    </source>
</evidence>
<feature type="domain" description="EGF-like" evidence="12">
    <location>
        <begin position="630"/>
        <end position="664"/>
    </location>
</feature>
<accession>A9JSX7</accession>
<evidence type="ECO:0000259" key="14">
    <source>
        <dbReference type="PROSITE" id="PS50215"/>
    </source>
</evidence>
<dbReference type="SUPFAM" id="SSF55486">
    <property type="entry name" value="Metalloproteases ('zincins'), catalytic domain"/>
    <property type="match status" value="1"/>
</dbReference>
<dbReference type="InterPro" id="IPR024079">
    <property type="entry name" value="MetalloPept_cat_dom_sf"/>
</dbReference>
<dbReference type="InterPro" id="IPR036436">
    <property type="entry name" value="Disintegrin_dom_sf"/>
</dbReference>
<dbReference type="InterPro" id="IPR006586">
    <property type="entry name" value="ADAM_Cys-rich"/>
</dbReference>
<evidence type="ECO:0000256" key="8">
    <source>
        <dbReference type="PROSITE-ProRule" id="PRU00276"/>
    </source>
</evidence>
<dbReference type="CDD" id="cd04269">
    <property type="entry name" value="ZnMc_adamalysin_II_like"/>
    <property type="match status" value="1"/>
</dbReference>
<evidence type="ECO:0000259" key="12">
    <source>
        <dbReference type="PROSITE" id="PS50026"/>
    </source>
</evidence>
<feature type="transmembrane region" description="Helical" evidence="10">
    <location>
        <begin position="687"/>
        <end position="709"/>
    </location>
</feature>
<evidence type="ECO:0000256" key="4">
    <source>
        <dbReference type="ARBA" id="ARBA00023136"/>
    </source>
</evidence>
<dbReference type="AlphaFoldDB" id="A9JSX7"/>
<evidence type="ECO:0000256" key="7">
    <source>
        <dbReference type="PROSITE-ProRule" id="PRU00076"/>
    </source>
</evidence>
<dbReference type="Pfam" id="PF00200">
    <property type="entry name" value="Disintegrin"/>
    <property type="match status" value="1"/>
</dbReference>
<feature type="domain" description="Peptidase M12B" evidence="14">
    <location>
        <begin position="203"/>
        <end position="395"/>
    </location>
</feature>
<dbReference type="Pfam" id="PF01562">
    <property type="entry name" value="Pep_M12B_propep"/>
    <property type="match status" value="1"/>
</dbReference>
<dbReference type="InterPro" id="IPR018358">
    <property type="entry name" value="Disintegrin_CS"/>
</dbReference>
<reference evidence="17" key="6">
    <citation type="submission" date="2025-04" db="UniProtKB">
        <authorList>
            <consortium name="RefSeq"/>
        </authorList>
    </citation>
    <scope>IDENTIFICATION</scope>
    <source>
        <strain evidence="17">AB</strain>
    </source>
</reference>
<evidence type="ECO:0000256" key="3">
    <source>
        <dbReference type="ARBA" id="ARBA00022989"/>
    </source>
</evidence>
<evidence type="ECO:0000313" key="15">
    <source>
        <dbReference type="EMBL" id="AAI55120.1"/>
    </source>
</evidence>
<reference evidence="15" key="2">
    <citation type="submission" date="2007-11" db="EMBL/GenBank/DDBJ databases">
        <authorList>
            <consortium name="NIH - Zebrafish Gene Collection (ZGC) project"/>
        </authorList>
    </citation>
    <scope>NUCLEOTIDE SEQUENCE [LARGE SCALE MRNA]</scope>
    <source>
        <strain evidence="15">AB</strain>
        <tissue evidence="15">Whole body</tissue>
    </source>
</reference>
<dbReference type="CTD" id="570656"/>
<keyword evidence="2 10" id="KW-0812">Transmembrane</keyword>
<feature type="compositionally biased region" description="Polar residues" evidence="9">
    <location>
        <begin position="730"/>
        <end position="783"/>
    </location>
</feature>
<dbReference type="SMART" id="SM00050">
    <property type="entry name" value="DISIN"/>
    <property type="match status" value="1"/>
</dbReference>
<dbReference type="PANTHER" id="PTHR11905">
    <property type="entry name" value="ADAM A DISINTEGRIN AND METALLOPROTEASE DOMAIN"/>
    <property type="match status" value="1"/>
</dbReference>
<dbReference type="InterPro" id="IPR000742">
    <property type="entry name" value="EGF"/>
</dbReference>
<feature type="binding site" evidence="8">
    <location>
        <position position="350"/>
    </location>
    <ligand>
        <name>Zn(2+)</name>
        <dbReference type="ChEBI" id="CHEBI:29105"/>
        <note>catalytic</note>
    </ligand>
</feature>
<dbReference type="Proteomes" id="UP000000437">
    <property type="component" value="Chromosome 12"/>
</dbReference>
<dbReference type="GO" id="GO:0006508">
    <property type="term" value="P:proteolysis"/>
    <property type="evidence" value="ECO:0000318"/>
    <property type="project" value="GO_Central"/>
</dbReference>
<keyword evidence="16" id="KW-1185">Reference proteome</keyword>
<feature type="signal peptide" evidence="11">
    <location>
        <begin position="1"/>
        <end position="22"/>
    </location>
</feature>
<dbReference type="Pfam" id="PF08516">
    <property type="entry name" value="ADAM_CR"/>
    <property type="match status" value="1"/>
</dbReference>
<dbReference type="PROSITE" id="PS00427">
    <property type="entry name" value="DISINTEGRIN_1"/>
    <property type="match status" value="1"/>
</dbReference>
<keyword evidence="5 7" id="KW-1015">Disulfide bond</keyword>
<dbReference type="FunFam" id="3.40.390.10:FF:000002">
    <property type="entry name" value="Disintegrin and metalloproteinase domain-containing protein 22"/>
    <property type="match status" value="1"/>
</dbReference>
<evidence type="ECO:0000259" key="13">
    <source>
        <dbReference type="PROSITE" id="PS50214"/>
    </source>
</evidence>
<sequence length="801" mass="87272">MTRHVNTFVLILINFSICPVQAIDQTSYLKKYDVVKPQLVQMRWRRYADPSHKQPEERHADIITYSVRIEGSDRILHVTKNTDFLSKNFVVISHKTPKKGKVQPERMVQCYYQGHVEGYEDSLVALSTCEGIRGVIIIGNKSYGLEPVLHSKANEHLLFLLEDSHSEPFVCGLENETSLSEDHSRYADMSMFLRKKRTLPQTKYVELALVVDQKRFIIKNRSVNAVRDEMVQLANLLDTYFKQLNIRIALIGLKIFDTGNPFSVDGNAGDVLGRFVDWRKTTLSPQIRNDAAQLVVGQGAYPGGVLGMAFVGSVCSASTSGAISVFSDNNLQYYSTVAAHELGHNLGMSHDSNGCSCQCIMAPSASGSTKFSDCSDNAFERLIQGGGGACLRNIPAQDSIISVPRCGNGILESGEECDCGTPQECNTTCCNAATCTFTKGSTCAAGSCCQKCQIIVAGTPCRPSINPCDLPEYCGGESPYCPSDFYMMDGLPCNNNAAYCFEGRCQTFDYQCKQIFGSGATKADDKCFTNVNTYGNAFGNCGYSGTFPKPCSVQNAMCGKLQCLFNSNNPPLGATVSVQKIEGGTITCMNADFNMGPDVPDPAYVKTASVCAPGKLCANFTCFNSSVMDQSRKCDAQRDCSSNGVCNDRYHCHCNNGWGPPNCNKGGRGGSIDSGPAEIDYSLRNGLLIFFLLVVPILVVLIIILLYVFKRDSLKRFLKGCPSIRKRPTNAANGSSNTPSNVQANGNTTRASAPQSMTEIQTAHQSQPTDPKYQQDTTVNQPRQGPGVPKPIPPRQTQVPV</sequence>
<evidence type="ECO:0007829" key="19">
    <source>
        <dbReference type="PeptideAtlas" id="A9JSX7"/>
    </source>
</evidence>
<dbReference type="PROSITE" id="PS50026">
    <property type="entry name" value="EGF_3"/>
    <property type="match status" value="1"/>
</dbReference>
<dbReference type="MEROPS" id="M12.209"/>
<reference evidence="17" key="5">
    <citation type="journal article" date="2016" name="BMC Genomics">
        <title>Gene evolution and gene expression after whole genome duplication in fish: the PhyloFish database.</title>
        <authorList>
            <person name="Pasquier J."/>
            <person name="Cabau C."/>
            <person name="Nguyen T."/>
            <person name="Jouanno E."/>
            <person name="Severac D."/>
            <person name="Braasch I."/>
            <person name="Journot L."/>
            <person name="Pontarotti P."/>
            <person name="Klopp C."/>
            <person name="Postlethwait J.H."/>
            <person name="Guiguen Y."/>
            <person name="Bobe J."/>
        </authorList>
    </citation>
    <scope>NUCLEOTIDE SEQUENCE</scope>
    <source>
        <strain evidence="17">AB</strain>
    </source>
</reference>
<dbReference type="InterPro" id="IPR002870">
    <property type="entry name" value="Peptidase_M12B_N"/>
</dbReference>
<dbReference type="GeneID" id="570656"/>
<dbReference type="Gene3D" id="4.10.70.10">
    <property type="entry name" value="Disintegrin domain"/>
    <property type="match status" value="1"/>
</dbReference>
<dbReference type="PANTHER" id="PTHR11905:SF136">
    <property type="entry name" value="DISINTEGRIN AND METALLOPROTEINASE DOMAIN-CONTAINING PROTEIN 9"/>
    <property type="match status" value="1"/>
</dbReference>
<dbReference type="PhylomeDB" id="A9JSX7"/>
<dbReference type="AGR" id="ZFIN:ZDB-GENE-030131-4971"/>
<dbReference type="OrthoDB" id="5951731at2759"/>
<keyword evidence="7" id="KW-0245">EGF-like domain</keyword>
<dbReference type="FunFam" id="4.10.70.10:FF:000001">
    <property type="entry name" value="Disintegrin and metalloproteinase domain-containing protein 22"/>
    <property type="match status" value="1"/>
</dbReference>
<dbReference type="SMART" id="SM00608">
    <property type="entry name" value="ACR"/>
    <property type="match status" value="1"/>
</dbReference>
<keyword evidence="8" id="KW-0862">Zinc</keyword>
<evidence type="ECO:0000256" key="10">
    <source>
        <dbReference type="SAM" id="Phobius"/>
    </source>
</evidence>
<dbReference type="Gene3D" id="3.40.390.10">
    <property type="entry name" value="Collagenase (Catalytic Domain)"/>
    <property type="match status" value="1"/>
</dbReference>
<evidence type="ECO:0000256" key="11">
    <source>
        <dbReference type="SAM" id="SignalP"/>
    </source>
</evidence>
<dbReference type="GO" id="GO:0005886">
    <property type="term" value="C:plasma membrane"/>
    <property type="evidence" value="ECO:0000318"/>
    <property type="project" value="GO_Central"/>
</dbReference>
<keyword evidence="11 17" id="KW-0732">Signal</keyword>
<evidence type="ECO:0000256" key="2">
    <source>
        <dbReference type="ARBA" id="ARBA00022692"/>
    </source>
</evidence>
<evidence type="ECO:0000256" key="5">
    <source>
        <dbReference type="ARBA" id="ARBA00023157"/>
    </source>
</evidence>
<comment type="subcellular location">
    <subcellularLocation>
        <location evidence="1">Membrane</location>
        <topology evidence="1">Single-pass type I membrane protein</topology>
    </subcellularLocation>
</comment>
<dbReference type="SUPFAM" id="SSF57552">
    <property type="entry name" value="Blood coagulation inhibitor (disintegrin)"/>
    <property type="match status" value="1"/>
</dbReference>
<feature type="binding site" evidence="8">
    <location>
        <position position="344"/>
    </location>
    <ligand>
        <name>Zn(2+)</name>
        <dbReference type="ChEBI" id="CHEBI:29105"/>
        <note>catalytic</note>
    </ligand>
</feature>
<feature type="binding site" evidence="8">
    <location>
        <position position="340"/>
    </location>
    <ligand>
        <name>Zn(2+)</name>
        <dbReference type="ChEBI" id="CHEBI:29105"/>
        <note>catalytic</note>
    </ligand>
</feature>
<feature type="domain" description="Disintegrin" evidence="13">
    <location>
        <begin position="403"/>
        <end position="489"/>
    </location>
</feature>
<feature type="active site" evidence="8">
    <location>
        <position position="341"/>
    </location>
</feature>
<dbReference type="EMBL" id="BC155119">
    <property type="protein sequence ID" value="AAI55120.1"/>
    <property type="molecule type" value="mRNA"/>
</dbReference>
<name>A9JSX7_DANRE</name>
<evidence type="ECO:0000256" key="1">
    <source>
        <dbReference type="ARBA" id="ARBA00004479"/>
    </source>
</evidence>
<reference evidence="16" key="3">
    <citation type="journal article" date="2013" name="Nature">
        <title>The zebrafish reference genome sequence and its relationship to the human genome.</title>
        <authorList>
            <consortium name="Genome Reference Consortium Zebrafish"/>
            <person name="Howe K."/>
            <person name="Clark M.D."/>
            <person name="Torroja C.F."/>
            <person name="Torrance J."/>
            <person name="Berthelot C."/>
            <person name="Muffato M."/>
            <person name="Collins J.E."/>
            <person name="Humphray S."/>
            <person name="McLaren K."/>
            <person name="Matthews L."/>
            <person name="McLaren S."/>
            <person name="Sealy I."/>
            <person name="Caccamo M."/>
            <person name="Churcher C."/>
            <person name="Scott C."/>
            <person name="Barrett J.C."/>
            <person name="Koch R."/>
            <person name="Rauch G.J."/>
            <person name="White S."/>
            <person name="Chow W."/>
            <person name="Kilian B."/>
            <person name="Quintais L.T."/>
            <person name="Guerra-Assuncao J.A."/>
            <person name="Zhou Y."/>
            <person name="Gu Y."/>
            <person name="Yen J."/>
            <person name="Vogel J.H."/>
            <person name="Eyre T."/>
            <person name="Redmond S."/>
            <person name="Banerjee R."/>
            <person name="Chi J."/>
            <person name="Fu B."/>
            <person name="Langley E."/>
            <person name="Maguire S.F."/>
            <person name="Laird G.K."/>
            <person name="Lloyd D."/>
            <person name="Kenyon E."/>
            <person name="Donaldson S."/>
            <person name="Sehra H."/>
            <person name="Almeida-King J."/>
            <person name="Loveland J."/>
            <person name="Trevanion S."/>
            <person name="Jones M."/>
            <person name="Quail M."/>
            <person name="Willey D."/>
            <person name="Hunt A."/>
            <person name="Burton J."/>
            <person name="Sims S."/>
            <person name="McLay K."/>
            <person name="Plumb B."/>
            <person name="Davis J."/>
            <person name="Clee C."/>
            <person name="Oliver K."/>
            <person name="Clark R."/>
            <person name="Riddle C."/>
            <person name="Elliot D."/>
            <person name="Eliott D."/>
            <person name="Threadgold G."/>
            <person name="Harden G."/>
            <person name="Ware D."/>
            <person name="Begum S."/>
            <person name="Mortimore B."/>
            <person name="Mortimer B."/>
            <person name="Kerry G."/>
            <person name="Heath P."/>
            <person name="Phillimore B."/>
            <person name="Tracey A."/>
            <person name="Corby N."/>
            <person name="Dunn M."/>
            <person name="Johnson C."/>
            <person name="Wood J."/>
            <person name="Clark S."/>
            <person name="Pelan S."/>
            <person name="Griffiths G."/>
            <person name="Smith M."/>
            <person name="Glithero R."/>
            <person name="Howden P."/>
            <person name="Barker N."/>
            <person name="Lloyd C."/>
            <person name="Stevens C."/>
            <person name="Harley J."/>
            <person name="Holt K."/>
            <person name="Panagiotidis G."/>
            <person name="Lovell J."/>
            <person name="Beasley H."/>
            <person name="Henderson C."/>
            <person name="Gordon D."/>
            <person name="Auger K."/>
            <person name="Wright D."/>
            <person name="Collins J."/>
            <person name="Raisen C."/>
            <person name="Dyer L."/>
            <person name="Leung K."/>
            <person name="Robertson L."/>
            <person name="Ambridge K."/>
            <person name="Leongamornlert D."/>
            <person name="McGuire S."/>
            <person name="Gilderthorp R."/>
            <person name="Griffiths C."/>
            <person name="Manthravadi D."/>
            <person name="Nichol S."/>
            <person name="Barker G."/>
            <person name="Whitehead S."/>
            <person name="Kay M."/>
            <person name="Brown J."/>
            <person name="Murnane C."/>
            <person name="Gray E."/>
            <person name="Humphries M."/>
            <person name="Sycamore N."/>
            <person name="Barker D."/>
            <person name="Saunders D."/>
            <person name="Wallis J."/>
            <person name="Babbage A."/>
            <person name="Hammond S."/>
            <person name="Mashreghi-Mohammadi M."/>
            <person name="Barr L."/>
            <person name="Martin S."/>
            <person name="Wray P."/>
            <person name="Ellington A."/>
            <person name="Matthews N."/>
            <person name="Ellwood M."/>
            <person name="Woodmansey R."/>
            <person name="Clark G."/>
            <person name="Cooper J."/>
            <person name="Cooper J."/>
            <person name="Tromans A."/>
            <person name="Grafham D."/>
            <person name="Skuce C."/>
            <person name="Pandian R."/>
            <person name="Andrews R."/>
            <person name="Harrison E."/>
            <person name="Kimberley A."/>
            <person name="Garnett J."/>
            <person name="Fosker N."/>
            <person name="Hall R."/>
            <person name="Garner P."/>
            <person name="Kelly D."/>
            <person name="Bird C."/>
            <person name="Palmer S."/>
            <person name="Gehring I."/>
            <person name="Berger A."/>
            <person name="Dooley C.M."/>
            <person name="Ersan-Urun Z."/>
            <person name="Eser C."/>
            <person name="Geiger H."/>
            <person name="Geisler M."/>
            <person name="Karotki L."/>
            <person name="Kirn A."/>
            <person name="Konantz J."/>
            <person name="Konantz M."/>
            <person name="Oberlander M."/>
            <person name="Rudolph-Geiger S."/>
            <person name="Teucke M."/>
            <person name="Lanz C."/>
            <person name="Raddatz G."/>
            <person name="Osoegawa K."/>
            <person name="Zhu B."/>
            <person name="Rapp A."/>
            <person name="Widaa S."/>
            <person name="Langford C."/>
            <person name="Yang F."/>
            <person name="Schuster S.C."/>
            <person name="Carter N.P."/>
            <person name="Harrow J."/>
            <person name="Ning Z."/>
            <person name="Herrero J."/>
            <person name="Searle S.M."/>
            <person name="Enright A."/>
            <person name="Geisler R."/>
            <person name="Plasterk R.H."/>
            <person name="Lee C."/>
            <person name="Westerfield M."/>
            <person name="de Jong P.J."/>
            <person name="Zon L.I."/>
            <person name="Postlethwait J.H."/>
            <person name="Nusslein-Volhard C."/>
            <person name="Hubbard T.J."/>
            <person name="Roest Crollius H."/>
            <person name="Rogers J."/>
            <person name="Stemple D.L."/>
        </authorList>
    </citation>
    <scope>NUCLEOTIDE SEQUENCE [LARGE SCALE GENOMIC DNA]</scope>
</reference>
<feature type="region of interest" description="Disordered" evidence="9">
    <location>
        <begin position="725"/>
        <end position="801"/>
    </location>
</feature>
<comment type="caution">
    <text evidence="7">Lacks conserved residue(s) required for the propagation of feature annotation.</text>
</comment>
<dbReference type="PROSITE" id="PS50215">
    <property type="entry name" value="ADAM_MEPRO"/>
    <property type="match status" value="1"/>
</dbReference>
<dbReference type="PROSITE" id="PS01186">
    <property type="entry name" value="EGF_2"/>
    <property type="match status" value="1"/>
</dbReference>
<evidence type="ECO:0000313" key="18">
    <source>
        <dbReference type="ZFIN" id="ZDB-GENE-030131-4971"/>
    </source>
</evidence>
<reference evidence="17" key="1">
    <citation type="journal article" date="2007" name="BMC Evol. Biol.">
        <title>The evolution of the vertebrate metzincins; insights from Ciona intestinalis and Danio rerio.</title>
        <authorList>
            <person name="Huxley-Jones J."/>
            <person name="Clarke T.K."/>
            <person name="Beck C."/>
            <person name="Toubaris G."/>
            <person name="Robertson D.L."/>
            <person name="Boot-Handford R.P."/>
        </authorList>
    </citation>
    <scope>NUCLEOTIDE SEQUENCE</scope>
    <source>
        <strain evidence="17">AB</strain>
    </source>
</reference>
<keyword evidence="3 10" id="KW-1133">Transmembrane helix</keyword>
<dbReference type="InterPro" id="IPR034027">
    <property type="entry name" value="Reprolysin_adamalysin"/>
</dbReference>
<dbReference type="GO" id="GO:0004222">
    <property type="term" value="F:metalloendopeptidase activity"/>
    <property type="evidence" value="ECO:0000318"/>
    <property type="project" value="GO_Central"/>
</dbReference>
<evidence type="ECO:0000313" key="17">
    <source>
        <dbReference type="RefSeq" id="NP_001107911.1"/>
    </source>
</evidence>